<name>A0AAE3QS62_9BACT</name>
<dbReference type="PANTHER" id="PTHR48079">
    <property type="entry name" value="PROTEIN YEEZ"/>
    <property type="match status" value="1"/>
</dbReference>
<sequence>MNSLTISILGCGWLGLPLAEHLFQKGYPIKGSTASTTDIEKLKDRNIIPYHLEITDQSIFCDDLAGFLSCDILIVCIPPSRREDIEHYYPAQIQQLVSVLKTSSVQHILFISSTSVYRDVNREVTEAETQLAKKGSGKALHLSEYFLQRQFSTTCLRFGGLIGYDRMPHHYLYKKKLVTDAHTPLNLIHRDDCIQLVEKIIDKNVWGEVFNACADTHPTRKEFYMKEATEYGLSLPEFSDETATGYKIVRSDKIKQRLDYTFIFPDILAISAIEKSINKH</sequence>
<dbReference type="Gene3D" id="3.40.50.720">
    <property type="entry name" value="NAD(P)-binding Rossmann-like Domain"/>
    <property type="match status" value="1"/>
</dbReference>
<evidence type="ECO:0000259" key="1">
    <source>
        <dbReference type="Pfam" id="PF01370"/>
    </source>
</evidence>
<organism evidence="2 3">
    <name type="scientific">Xanthocytophaga flava</name>
    <dbReference type="NCBI Taxonomy" id="3048013"/>
    <lineage>
        <taxon>Bacteria</taxon>
        <taxon>Pseudomonadati</taxon>
        <taxon>Bacteroidota</taxon>
        <taxon>Cytophagia</taxon>
        <taxon>Cytophagales</taxon>
        <taxon>Rhodocytophagaceae</taxon>
        <taxon>Xanthocytophaga</taxon>
    </lineage>
</organism>
<dbReference type="SUPFAM" id="SSF51735">
    <property type="entry name" value="NAD(P)-binding Rossmann-fold domains"/>
    <property type="match status" value="1"/>
</dbReference>
<dbReference type="GO" id="GO:0004029">
    <property type="term" value="F:aldehyde dehydrogenase (NAD+) activity"/>
    <property type="evidence" value="ECO:0007669"/>
    <property type="project" value="TreeGrafter"/>
</dbReference>
<protein>
    <submittedName>
        <fullName evidence="2">SDR family NAD(P)-dependent oxidoreductase</fullName>
    </submittedName>
</protein>
<dbReference type="InterPro" id="IPR001509">
    <property type="entry name" value="Epimerase_deHydtase"/>
</dbReference>
<dbReference type="AlphaFoldDB" id="A0AAE3QS62"/>
<evidence type="ECO:0000313" key="2">
    <source>
        <dbReference type="EMBL" id="MDJ1484462.1"/>
    </source>
</evidence>
<dbReference type="InterPro" id="IPR036291">
    <property type="entry name" value="NAD(P)-bd_dom_sf"/>
</dbReference>
<reference evidence="2" key="1">
    <citation type="submission" date="2023-05" db="EMBL/GenBank/DDBJ databases">
        <authorList>
            <person name="Zhang X."/>
        </authorList>
    </citation>
    <scope>NUCLEOTIDE SEQUENCE</scope>
    <source>
        <strain evidence="2">YF14B1</strain>
    </source>
</reference>
<proteinExistence type="predicted"/>
<dbReference type="EMBL" id="JASJOS010000015">
    <property type="protein sequence ID" value="MDJ1484462.1"/>
    <property type="molecule type" value="Genomic_DNA"/>
</dbReference>
<accession>A0AAE3QS62</accession>
<dbReference type="PANTHER" id="PTHR48079:SF6">
    <property type="entry name" value="NAD(P)-BINDING DOMAIN-CONTAINING PROTEIN-RELATED"/>
    <property type="match status" value="1"/>
</dbReference>
<dbReference type="Pfam" id="PF01370">
    <property type="entry name" value="Epimerase"/>
    <property type="match status" value="1"/>
</dbReference>
<dbReference type="InterPro" id="IPR051783">
    <property type="entry name" value="NAD(P)-dependent_oxidoreduct"/>
</dbReference>
<dbReference type="Proteomes" id="UP001241110">
    <property type="component" value="Unassembled WGS sequence"/>
</dbReference>
<gene>
    <name evidence="2" type="ORF">QNI16_28450</name>
</gene>
<comment type="caution">
    <text evidence="2">The sequence shown here is derived from an EMBL/GenBank/DDBJ whole genome shotgun (WGS) entry which is preliminary data.</text>
</comment>
<feature type="domain" description="NAD-dependent epimerase/dehydratase" evidence="1">
    <location>
        <begin position="10"/>
        <end position="129"/>
    </location>
</feature>
<dbReference type="GO" id="GO:0005737">
    <property type="term" value="C:cytoplasm"/>
    <property type="evidence" value="ECO:0007669"/>
    <property type="project" value="TreeGrafter"/>
</dbReference>
<dbReference type="RefSeq" id="WP_313985798.1">
    <property type="nucleotide sequence ID" value="NZ_JASJOS010000015.1"/>
</dbReference>
<evidence type="ECO:0000313" key="3">
    <source>
        <dbReference type="Proteomes" id="UP001241110"/>
    </source>
</evidence>